<accession>A0ACB6HBG6</accession>
<evidence type="ECO:0000313" key="2">
    <source>
        <dbReference type="Proteomes" id="UP000029981"/>
    </source>
</evidence>
<sequence length="92" mass="9998">MVTDSIETNLNAKIAPNLGILLIVVSIITLPPRTESAQPGCSPSFSSIPTNHPGFSPMTTMVASLNLNIDSNWYPDSDARNYLTNNFNNLFT</sequence>
<protein>
    <submittedName>
        <fullName evidence="1">Uncharacterized protein</fullName>
    </submittedName>
</protein>
<gene>
    <name evidence="1" type="ORF">Csa_007709</name>
</gene>
<dbReference type="EMBL" id="ACHR03000065">
    <property type="protein sequence ID" value="KAE8637246.1"/>
    <property type="molecule type" value="Genomic_DNA"/>
</dbReference>
<reference evidence="1 2" key="1">
    <citation type="journal article" date="2009" name="Nat. Genet.">
        <title>The genome of the cucumber, Cucumis sativus L.</title>
        <authorList>
            <person name="Huang S."/>
            <person name="Li R."/>
            <person name="Zhang Z."/>
            <person name="Li L."/>
            <person name="Gu X."/>
            <person name="Fan W."/>
            <person name="Lucas W.J."/>
            <person name="Wang X."/>
            <person name="Xie B."/>
            <person name="Ni P."/>
            <person name="Ren Y."/>
            <person name="Zhu H."/>
            <person name="Li J."/>
            <person name="Lin K."/>
            <person name="Jin W."/>
            <person name="Fei Z."/>
            <person name="Li G."/>
            <person name="Staub J."/>
            <person name="Kilian A."/>
            <person name="van der Vossen E.A."/>
            <person name="Wu Y."/>
            <person name="Guo J."/>
            <person name="He J."/>
            <person name="Jia Z."/>
            <person name="Ren Y."/>
            <person name="Tian G."/>
            <person name="Lu Y."/>
            <person name="Ruan J."/>
            <person name="Qian W."/>
            <person name="Wang M."/>
            <person name="Huang Q."/>
            <person name="Li B."/>
            <person name="Xuan Z."/>
            <person name="Cao J."/>
            <person name="Asan"/>
            <person name="Wu Z."/>
            <person name="Zhang J."/>
            <person name="Cai Q."/>
            <person name="Bai Y."/>
            <person name="Zhao B."/>
            <person name="Han Y."/>
            <person name="Li Y."/>
            <person name="Li X."/>
            <person name="Wang S."/>
            <person name="Shi Q."/>
            <person name="Liu S."/>
            <person name="Cho W.K."/>
            <person name="Kim J.Y."/>
            <person name="Xu Y."/>
            <person name="Heller-Uszynska K."/>
            <person name="Miao H."/>
            <person name="Cheng Z."/>
            <person name="Zhang S."/>
            <person name="Wu J."/>
            <person name="Yang Y."/>
            <person name="Kang H."/>
            <person name="Li M."/>
            <person name="Liang H."/>
            <person name="Ren X."/>
            <person name="Shi Z."/>
            <person name="Wen M."/>
            <person name="Jian M."/>
            <person name="Yang H."/>
            <person name="Zhang G."/>
            <person name="Yang Z."/>
            <person name="Chen R."/>
            <person name="Liu S."/>
            <person name="Li J."/>
            <person name="Ma L."/>
            <person name="Liu H."/>
            <person name="Zhou Y."/>
            <person name="Zhao J."/>
            <person name="Fang X."/>
            <person name="Li G."/>
            <person name="Fang L."/>
            <person name="Li Y."/>
            <person name="Liu D."/>
            <person name="Zheng H."/>
            <person name="Zhang Y."/>
            <person name="Qin N."/>
            <person name="Li Z."/>
            <person name="Yang G."/>
            <person name="Yang S."/>
            <person name="Bolund L."/>
            <person name="Kristiansen K."/>
            <person name="Zheng H."/>
            <person name="Li S."/>
            <person name="Zhang X."/>
            <person name="Yang H."/>
            <person name="Wang J."/>
            <person name="Sun R."/>
            <person name="Zhang B."/>
            <person name="Jiang S."/>
            <person name="Wang J."/>
            <person name="Du Y."/>
            <person name="Li S."/>
        </authorList>
    </citation>
    <scope>NUCLEOTIDE SEQUENCE [LARGE SCALE GENOMIC DNA]</scope>
    <source>
        <strain evidence="2">cv. 9930</strain>
        <tissue evidence="1">Leaf</tissue>
    </source>
</reference>
<comment type="caution">
    <text evidence="1">The sequence shown here is derived from an EMBL/GenBank/DDBJ whole genome shotgun (WGS) entry which is preliminary data.</text>
</comment>
<keyword evidence="2" id="KW-1185">Reference proteome</keyword>
<evidence type="ECO:0000313" key="1">
    <source>
        <dbReference type="EMBL" id="KAE8637246.1"/>
    </source>
</evidence>
<reference evidence="1 2" key="4">
    <citation type="journal article" date="2011" name="BMC Genomics">
        <title>RNA-Seq improves annotation of protein-coding genes in the cucumber genome.</title>
        <authorList>
            <person name="Li Z."/>
            <person name="Zhang Z."/>
            <person name="Yan P."/>
            <person name="Huang S."/>
            <person name="Fei Z."/>
            <person name="Lin K."/>
        </authorList>
    </citation>
    <scope>NUCLEOTIDE SEQUENCE [LARGE SCALE GENOMIC DNA]</scope>
    <source>
        <strain evidence="2">cv. 9930</strain>
        <tissue evidence="1">Leaf</tissue>
    </source>
</reference>
<organism evidence="1 2">
    <name type="scientific">Cucumis sativus</name>
    <name type="common">Cucumber</name>
    <dbReference type="NCBI Taxonomy" id="3659"/>
    <lineage>
        <taxon>Eukaryota</taxon>
        <taxon>Viridiplantae</taxon>
        <taxon>Streptophyta</taxon>
        <taxon>Embryophyta</taxon>
        <taxon>Tracheophyta</taxon>
        <taxon>Spermatophyta</taxon>
        <taxon>Magnoliopsida</taxon>
        <taxon>eudicotyledons</taxon>
        <taxon>Gunneridae</taxon>
        <taxon>Pentapetalae</taxon>
        <taxon>rosids</taxon>
        <taxon>fabids</taxon>
        <taxon>Cucurbitales</taxon>
        <taxon>Cucurbitaceae</taxon>
        <taxon>Benincaseae</taxon>
        <taxon>Cucumis</taxon>
    </lineage>
</organism>
<reference evidence="1 2" key="2">
    <citation type="journal article" date="2009" name="PLoS ONE">
        <title>An integrated genetic and cytogenetic map of the cucumber genome.</title>
        <authorList>
            <person name="Ren Y."/>
            <person name="Zhang Z."/>
            <person name="Liu J."/>
            <person name="Staub J.E."/>
            <person name="Han Y."/>
            <person name="Cheng Z."/>
            <person name="Li X."/>
            <person name="Lu J."/>
            <person name="Miao H."/>
            <person name="Kang H."/>
            <person name="Xie B."/>
            <person name="Gu X."/>
            <person name="Wang X."/>
            <person name="Du Y."/>
            <person name="Jin W."/>
            <person name="Huang S."/>
        </authorList>
    </citation>
    <scope>NUCLEOTIDE SEQUENCE [LARGE SCALE GENOMIC DNA]</scope>
    <source>
        <strain evidence="2">cv. 9930</strain>
        <tissue evidence="1">Leaf</tissue>
    </source>
</reference>
<reference evidence="1 2" key="3">
    <citation type="journal article" date="2010" name="BMC Genomics">
        <title>Transcriptome sequencing and comparative analysis of cucumber flowers with different sex types.</title>
        <authorList>
            <person name="Guo S."/>
            <person name="Zheng Y."/>
            <person name="Joung J.G."/>
            <person name="Liu S."/>
            <person name="Zhang Z."/>
            <person name="Crasta O.R."/>
            <person name="Sobral B.W."/>
            <person name="Xu Y."/>
            <person name="Huang S."/>
            <person name="Fei Z."/>
        </authorList>
    </citation>
    <scope>NUCLEOTIDE SEQUENCE [LARGE SCALE GENOMIC DNA]</scope>
    <source>
        <strain evidence="2">cv. 9930</strain>
        <tissue evidence="1">Leaf</tissue>
    </source>
</reference>
<dbReference type="Proteomes" id="UP000029981">
    <property type="component" value="Unassembled WGS sequence"/>
</dbReference>
<reference evidence="1 2" key="5">
    <citation type="journal article" date="2019" name="Gigascience">
        <title>A chromosome-scale genome assembly of cucumber (Cucumis sativus L.).</title>
        <authorList>
            <person name="Li Q."/>
            <person name="Li H."/>
            <person name="Huang W."/>
            <person name="Xu Y."/>
            <person name="Zhou Q."/>
            <person name="Wang S."/>
            <person name="Ruan J."/>
            <person name="Huang S."/>
            <person name="Zhang Z."/>
        </authorList>
    </citation>
    <scope>NUCLEOTIDE SEQUENCE [LARGE SCALE GENOMIC DNA]</scope>
    <source>
        <strain evidence="2">cv. 9930</strain>
        <tissue evidence="1">Leaf</tissue>
    </source>
</reference>
<feature type="non-terminal residue" evidence="1">
    <location>
        <position position="92"/>
    </location>
</feature>
<name>A0ACB6HBG6_CUCSA</name>
<proteinExistence type="predicted"/>